<dbReference type="RefSeq" id="WP_165008700.1">
    <property type="nucleotide sequence ID" value="NZ_CP064954.1"/>
</dbReference>
<reference evidence="6 7" key="1">
    <citation type="submission" date="2020-11" db="EMBL/GenBank/DDBJ databases">
        <title>Corynebacterium sp. ZJ-599.</title>
        <authorList>
            <person name="Zhou J."/>
        </authorList>
    </citation>
    <scope>NUCLEOTIDE SEQUENCE [LARGE SCALE GENOMIC DNA]</scope>
    <source>
        <strain evidence="6 7">ZJ-599</strain>
    </source>
</reference>
<dbReference type="NCBIfam" id="NF033902">
    <property type="entry name" value="iso_D2_wall_anc"/>
    <property type="match status" value="1"/>
</dbReference>
<dbReference type="KEGG" id="cliz:G7Y31_02030"/>
<feature type="compositionally biased region" description="Low complexity" evidence="1">
    <location>
        <begin position="372"/>
        <end position="391"/>
    </location>
</feature>
<evidence type="ECO:0000313" key="6">
    <source>
        <dbReference type="EMBL" id="QPK79513.1"/>
    </source>
</evidence>
<feature type="transmembrane region" description="Helical" evidence="2">
    <location>
        <begin position="404"/>
        <end position="424"/>
    </location>
</feature>
<accession>A0A7T0PA54</accession>
<dbReference type="Pfam" id="PF16555">
    <property type="entry name" value="GramPos_pilinD1"/>
    <property type="match status" value="1"/>
</dbReference>
<gene>
    <name evidence="6" type="ORF">G7Y31_02030</name>
</gene>
<name>A0A7T0PA54_9CORY</name>
<evidence type="ECO:0000256" key="2">
    <source>
        <dbReference type="SAM" id="Phobius"/>
    </source>
</evidence>
<dbReference type="AlphaFoldDB" id="A0A7T0PA54"/>
<dbReference type="NCBIfam" id="TIGR04226">
    <property type="entry name" value="RrgB_K2N_iso_D2"/>
    <property type="match status" value="1"/>
</dbReference>
<keyword evidence="7" id="KW-1185">Reference proteome</keyword>
<dbReference type="Gene3D" id="2.60.40.10">
    <property type="entry name" value="Immunoglobulins"/>
    <property type="match status" value="1"/>
</dbReference>
<feature type="domain" description="Adhesin isopeptide-forming adherence" evidence="5">
    <location>
        <begin position="187"/>
        <end position="311"/>
    </location>
</feature>
<feature type="compositionally biased region" description="Pro residues" evidence="1">
    <location>
        <begin position="344"/>
        <end position="365"/>
    </location>
</feature>
<keyword evidence="2" id="KW-1133">Transmembrane helix</keyword>
<dbReference type="GO" id="GO:0005975">
    <property type="term" value="P:carbohydrate metabolic process"/>
    <property type="evidence" value="ECO:0007669"/>
    <property type="project" value="UniProtKB-ARBA"/>
</dbReference>
<dbReference type="EMBL" id="CP064954">
    <property type="protein sequence ID" value="QPK79513.1"/>
    <property type="molecule type" value="Genomic_DNA"/>
</dbReference>
<dbReference type="InterPro" id="IPR013783">
    <property type="entry name" value="Ig-like_fold"/>
</dbReference>
<keyword evidence="2" id="KW-0812">Transmembrane</keyword>
<dbReference type="InterPro" id="IPR032364">
    <property type="entry name" value="GramPos_pilinD1_N"/>
</dbReference>
<dbReference type="Proteomes" id="UP000594681">
    <property type="component" value="Chromosome"/>
</dbReference>
<dbReference type="Gene3D" id="2.60.40.740">
    <property type="match status" value="1"/>
</dbReference>
<organism evidence="6 7">
    <name type="scientific">Corynebacterium lizhenjunii</name>
    <dbReference type="NCBI Taxonomy" id="2709394"/>
    <lineage>
        <taxon>Bacteria</taxon>
        <taxon>Bacillati</taxon>
        <taxon>Actinomycetota</taxon>
        <taxon>Actinomycetes</taxon>
        <taxon>Mycobacteriales</taxon>
        <taxon>Corynebacteriaceae</taxon>
        <taxon>Corynebacterium</taxon>
    </lineage>
</organism>
<sequence>MTKVSAAPKLIAALLIMALVCLASATHAAAATANPALVDGSRSATLHVHKNAGDPVTQYGDPTNPDAQRSREPIQGVEFFAQRVDNVDLTTNDGWQQAEALKPTQFFEGGDQREHLGQRYIATTGADGVATFADLPLGLYLVTENHATAQRQNLSLVAPFLIALPATNETGDAWNYDVTVQAKDQLITATKQANRTCVAQGQTIEYGVSTTLPAPDADGNITSLSISDPLEAAQRYVEGSTEVLVGASESSLQADDYTVSVQDNTVTLTLTDKGLATLAPKRLGKPDLQLTWKFIVDVVATQDKIRNKAYVTPPGYPAFDRERLTGVPSNQTTVRMPCKEPQDPKPIPIPVPDPNNPSTTPPKQPGTPTAPGTPISQQTPPGQSTPGTTPPKANQRTGLSNTGASVFGILGLAVLLIAFGLFLLSRRNEREA</sequence>
<dbReference type="InterPro" id="IPR026345">
    <property type="entry name" value="Adh_isopep-form_adh_dom"/>
</dbReference>
<evidence type="ECO:0000259" key="5">
    <source>
        <dbReference type="Pfam" id="PF17998"/>
    </source>
</evidence>
<feature type="signal peptide" evidence="3">
    <location>
        <begin position="1"/>
        <end position="28"/>
    </location>
</feature>
<evidence type="ECO:0000256" key="1">
    <source>
        <dbReference type="SAM" id="MobiDB-lite"/>
    </source>
</evidence>
<evidence type="ECO:0000256" key="3">
    <source>
        <dbReference type="SAM" id="SignalP"/>
    </source>
</evidence>
<evidence type="ECO:0000259" key="4">
    <source>
        <dbReference type="Pfam" id="PF16555"/>
    </source>
</evidence>
<dbReference type="InterPro" id="IPR048052">
    <property type="entry name" value="FM1-like"/>
</dbReference>
<feature type="chain" id="PRO_5039476925" evidence="3">
    <location>
        <begin position="29"/>
        <end position="432"/>
    </location>
</feature>
<dbReference type="Pfam" id="PF17998">
    <property type="entry name" value="AgI_II_C2"/>
    <property type="match status" value="1"/>
</dbReference>
<proteinExistence type="predicted"/>
<keyword evidence="2" id="KW-0472">Membrane</keyword>
<feature type="domain" description="Gram-positive pilin subunit D1 N-terminal" evidence="4">
    <location>
        <begin position="50"/>
        <end position="180"/>
    </location>
</feature>
<keyword evidence="3" id="KW-0732">Signal</keyword>
<feature type="region of interest" description="Disordered" evidence="1">
    <location>
        <begin position="316"/>
        <end position="399"/>
    </location>
</feature>
<protein>
    <submittedName>
        <fullName evidence="6">SpaH/EbpB family LPXTG-anchored major pilin</fullName>
    </submittedName>
</protein>
<dbReference type="InterPro" id="IPR026466">
    <property type="entry name" value="Fim_isopep_form_D2_dom"/>
</dbReference>
<evidence type="ECO:0000313" key="7">
    <source>
        <dbReference type="Proteomes" id="UP000594681"/>
    </source>
</evidence>